<evidence type="ECO:0000256" key="2">
    <source>
        <dbReference type="SAM" id="Phobius"/>
    </source>
</evidence>
<dbReference type="AlphaFoldDB" id="A0A841JN98"/>
<name>A0A841JN98_9BACT</name>
<evidence type="ECO:0000313" key="4">
    <source>
        <dbReference type="Proteomes" id="UP000538666"/>
    </source>
</evidence>
<sequence>MIRAGIDEKAPWIPATEEERDQVRQQMHRLLNTSHFKNSRRYPALFRFIVEETLEGRGEFLKERLLGVRVFNRPPDYDTANDPIVRVTIAEIRKRIAQYYHEEAHDNEMRIELMPGRYEPEFYPPRVHHAAIEETGEAGALPSAAVPSNGAPGNGNHPAAAQAVPVDLPSDSPPISPGRSRTRLSLLVRWGVGLGAAVLLALVAIFGWQWAHPLATEELWKPLLAAHQTVTLCLPAGSTGSEDAKAAGIISSSDSPKPSSPVDGQVTSAAAPSPTFLDHEHEGENVVFSDALATLRISNWLAVHDRESRLRLGTSTTLDDLQQGPDVLIGGLDNGWTLRAIAHLRYRFAGDIGEQYWITDTKNPSQRDWEVNLKTGYPAFKHDFALIARIHDESTGQVQMIVAGIGMTGTAAAGEFLVDANQLEELRRKVGPGFRNHDFEAVLGMDVVNGIAGSPKILAVEVW</sequence>
<dbReference type="OrthoDB" id="115074at2"/>
<feature type="region of interest" description="Disordered" evidence="1">
    <location>
        <begin position="150"/>
        <end position="177"/>
    </location>
</feature>
<dbReference type="Proteomes" id="UP000538666">
    <property type="component" value="Unassembled WGS sequence"/>
</dbReference>
<comment type="caution">
    <text evidence="3">The sequence shown here is derived from an EMBL/GenBank/DDBJ whole genome shotgun (WGS) entry which is preliminary data.</text>
</comment>
<evidence type="ECO:0000313" key="3">
    <source>
        <dbReference type="EMBL" id="MBB6142852.1"/>
    </source>
</evidence>
<keyword evidence="2" id="KW-0472">Membrane</keyword>
<evidence type="ECO:0000256" key="1">
    <source>
        <dbReference type="SAM" id="MobiDB-lite"/>
    </source>
</evidence>
<feature type="compositionally biased region" description="Low complexity" evidence="1">
    <location>
        <begin position="251"/>
        <end position="261"/>
    </location>
</feature>
<keyword evidence="2" id="KW-0812">Transmembrane</keyword>
<dbReference type="RefSeq" id="WP_050058027.1">
    <property type="nucleotide sequence ID" value="NZ_JACHEK010000001.1"/>
</dbReference>
<proteinExistence type="predicted"/>
<protein>
    <submittedName>
        <fullName evidence="3">Uncharacterized protein</fullName>
    </submittedName>
</protein>
<feature type="compositionally biased region" description="Low complexity" evidence="1">
    <location>
        <begin position="150"/>
        <end position="163"/>
    </location>
</feature>
<feature type="region of interest" description="Disordered" evidence="1">
    <location>
        <begin position="246"/>
        <end position="275"/>
    </location>
</feature>
<keyword evidence="4" id="KW-1185">Reference proteome</keyword>
<reference evidence="3 4" key="1">
    <citation type="submission" date="2020-08" db="EMBL/GenBank/DDBJ databases">
        <title>Genomic Encyclopedia of Type Strains, Phase IV (KMG-IV): sequencing the most valuable type-strain genomes for metagenomic binning, comparative biology and taxonomic classification.</title>
        <authorList>
            <person name="Goeker M."/>
        </authorList>
    </citation>
    <scope>NUCLEOTIDE SEQUENCE [LARGE SCALE GENOMIC DNA]</scope>
    <source>
        <strain evidence="3 4">DSM 103733</strain>
    </source>
</reference>
<keyword evidence="2" id="KW-1133">Transmembrane helix</keyword>
<feature type="transmembrane region" description="Helical" evidence="2">
    <location>
        <begin position="186"/>
        <end position="211"/>
    </location>
</feature>
<dbReference type="EMBL" id="JACHEK010000001">
    <property type="protein sequence ID" value="MBB6142852.1"/>
    <property type="molecule type" value="Genomic_DNA"/>
</dbReference>
<accession>A0A841JN98</accession>
<gene>
    <name evidence="3" type="ORF">HNQ77_000790</name>
</gene>
<organism evidence="3 4">
    <name type="scientific">Silvibacterium bohemicum</name>
    <dbReference type="NCBI Taxonomy" id="1577686"/>
    <lineage>
        <taxon>Bacteria</taxon>
        <taxon>Pseudomonadati</taxon>
        <taxon>Acidobacteriota</taxon>
        <taxon>Terriglobia</taxon>
        <taxon>Terriglobales</taxon>
        <taxon>Acidobacteriaceae</taxon>
        <taxon>Silvibacterium</taxon>
    </lineage>
</organism>